<dbReference type="Proteomes" id="UP000799776">
    <property type="component" value="Unassembled WGS sequence"/>
</dbReference>
<gene>
    <name evidence="2" type="ORF">K490DRAFT_55229</name>
</gene>
<reference evidence="2" key="1">
    <citation type="journal article" date="2020" name="Stud. Mycol.">
        <title>101 Dothideomycetes genomes: a test case for predicting lifestyles and emergence of pathogens.</title>
        <authorList>
            <person name="Haridas S."/>
            <person name="Albert R."/>
            <person name="Binder M."/>
            <person name="Bloem J."/>
            <person name="Labutti K."/>
            <person name="Salamov A."/>
            <person name="Andreopoulos B."/>
            <person name="Baker S."/>
            <person name="Barry K."/>
            <person name="Bills G."/>
            <person name="Bluhm B."/>
            <person name="Cannon C."/>
            <person name="Castanera R."/>
            <person name="Culley D."/>
            <person name="Daum C."/>
            <person name="Ezra D."/>
            <person name="Gonzalez J."/>
            <person name="Henrissat B."/>
            <person name="Kuo A."/>
            <person name="Liang C."/>
            <person name="Lipzen A."/>
            <person name="Lutzoni F."/>
            <person name="Magnuson J."/>
            <person name="Mondo S."/>
            <person name="Nolan M."/>
            <person name="Ohm R."/>
            <person name="Pangilinan J."/>
            <person name="Park H.-J."/>
            <person name="Ramirez L."/>
            <person name="Alfaro M."/>
            <person name="Sun H."/>
            <person name="Tritt A."/>
            <person name="Yoshinaga Y."/>
            <person name="Zwiers L.-H."/>
            <person name="Turgeon B."/>
            <person name="Goodwin S."/>
            <person name="Spatafora J."/>
            <person name="Crous P."/>
            <person name="Grigoriev I."/>
        </authorList>
    </citation>
    <scope>NUCLEOTIDE SEQUENCE</scope>
    <source>
        <strain evidence="2">CBS 121410</strain>
    </source>
</reference>
<evidence type="ECO:0000256" key="1">
    <source>
        <dbReference type="SAM" id="SignalP"/>
    </source>
</evidence>
<dbReference type="AlphaFoldDB" id="A0A6A5YCM4"/>
<keyword evidence="3" id="KW-1185">Reference proteome</keyword>
<keyword evidence="1" id="KW-0732">Signal</keyword>
<accession>A0A6A5YCM4</accession>
<name>A0A6A5YCM4_9PEZI</name>
<feature type="signal peptide" evidence="1">
    <location>
        <begin position="1"/>
        <end position="22"/>
    </location>
</feature>
<feature type="chain" id="PRO_5025681075" description="Secreted protein" evidence="1">
    <location>
        <begin position="23"/>
        <end position="171"/>
    </location>
</feature>
<evidence type="ECO:0000313" key="3">
    <source>
        <dbReference type="Proteomes" id="UP000799776"/>
    </source>
</evidence>
<sequence>MCGVRIQLSHLLLLLSGPRTFAVEPATGWRGVEPVTVFLRTIHWRESWCGWRSGEPFVLCVPRPCPTANAIQNRLPKNALDTASGRVEPRRLLMQTQARPACNQLSKTAFPPAIHHRHVGIGIGIGISARANPAPQIPMSQQASTATVAAAQDSCSAVGTGIAACVDAAAV</sequence>
<evidence type="ECO:0008006" key="4">
    <source>
        <dbReference type="Google" id="ProtNLM"/>
    </source>
</evidence>
<evidence type="ECO:0000313" key="2">
    <source>
        <dbReference type="EMBL" id="KAF2089645.1"/>
    </source>
</evidence>
<proteinExistence type="predicted"/>
<organism evidence="2 3">
    <name type="scientific">Saccharata proteae CBS 121410</name>
    <dbReference type="NCBI Taxonomy" id="1314787"/>
    <lineage>
        <taxon>Eukaryota</taxon>
        <taxon>Fungi</taxon>
        <taxon>Dikarya</taxon>
        <taxon>Ascomycota</taxon>
        <taxon>Pezizomycotina</taxon>
        <taxon>Dothideomycetes</taxon>
        <taxon>Dothideomycetes incertae sedis</taxon>
        <taxon>Botryosphaeriales</taxon>
        <taxon>Saccharataceae</taxon>
        <taxon>Saccharata</taxon>
    </lineage>
</organism>
<dbReference type="EMBL" id="ML978714">
    <property type="protein sequence ID" value="KAF2089645.1"/>
    <property type="molecule type" value="Genomic_DNA"/>
</dbReference>
<protein>
    <recommendedName>
        <fullName evidence="4">Secreted protein</fullName>
    </recommendedName>
</protein>